<dbReference type="InterPro" id="IPR014030">
    <property type="entry name" value="Ketoacyl_synth_N"/>
</dbReference>
<dbReference type="Pfam" id="PF00109">
    <property type="entry name" value="ketoacyl-synt"/>
    <property type="match status" value="1"/>
</dbReference>
<dbReference type="EC" id="2.3.1.-" evidence="6"/>
<evidence type="ECO:0000256" key="4">
    <source>
        <dbReference type="RuleBase" id="RU003694"/>
    </source>
</evidence>
<evidence type="ECO:0000256" key="1">
    <source>
        <dbReference type="ARBA" id="ARBA00008467"/>
    </source>
</evidence>
<organism evidence="6 7">
    <name type="scientific">Frankia torreyi</name>
    <dbReference type="NCBI Taxonomy" id="1856"/>
    <lineage>
        <taxon>Bacteria</taxon>
        <taxon>Bacillati</taxon>
        <taxon>Actinomycetota</taxon>
        <taxon>Actinomycetes</taxon>
        <taxon>Frankiales</taxon>
        <taxon>Frankiaceae</taxon>
        <taxon>Frankia</taxon>
    </lineage>
</organism>
<dbReference type="InterPro" id="IPR000794">
    <property type="entry name" value="Beta-ketoacyl_synthase"/>
</dbReference>
<evidence type="ECO:0000256" key="3">
    <source>
        <dbReference type="ARBA" id="ARBA00023315"/>
    </source>
</evidence>
<evidence type="ECO:0000313" key="6">
    <source>
        <dbReference type="EMBL" id="KJE24317.1"/>
    </source>
</evidence>
<dbReference type="GO" id="GO:0004315">
    <property type="term" value="F:3-oxoacyl-[acyl-carrier-protein] synthase activity"/>
    <property type="evidence" value="ECO:0007669"/>
    <property type="project" value="TreeGrafter"/>
</dbReference>
<sequence length="444" mass="45400">MSAAVETAAATTAATAASAVTGEDRSVRGGGRPLGAVRPVVTGLGVIAPSGLGVEQYWASTLRGELRVAPISRFDPARYSARLAGEVAGFEPEEHVDKRYIVQTDRWTWFGMAASRLALADAAYDPADHDPYATAVVFGSGSGGNDFGQRELQRLWTRGRTAVSVYQSIAWFYAATTGQTSIRHGLKGPSGVVVSDGAGGLDSLAQARRVIRRGTSTVLAGGAESGLTPYGLTCHLSSGRVSTAAAAADGYKPFDIRANGYLPGEGGATLVVEDPAAAAARGAPHVYGEIAGYAATHDAADHARPAPDGRWLATAMRRALADAGLAPDDVDVVFADGAGSPDLDAQEAAAIRAVFGDRAVPVTAPQGLVGRLCAGGSALSVATALLSIRDGVIPAVGNLDTPDPGYGLDLVQAPRQTPVRVALVNARGYGGFNSSLVVRAVDPA</sequence>
<keyword evidence="7" id="KW-1185">Reference proteome</keyword>
<reference evidence="7" key="1">
    <citation type="submission" date="2015-02" db="EMBL/GenBank/DDBJ databases">
        <title>Draft Genome of Frankia sp. CpI1-S.</title>
        <authorList>
            <person name="Oshone R.T."/>
            <person name="Ngom M."/>
            <person name="Ghodhbane-Gtari F."/>
            <person name="Gtari M."/>
            <person name="Morris K."/>
            <person name="Thomas K."/>
            <person name="Sen A."/>
            <person name="Tisa L.S."/>
        </authorList>
    </citation>
    <scope>NUCLEOTIDE SEQUENCE [LARGE SCALE GENOMIC DNA]</scope>
    <source>
        <strain evidence="7">CpI1-S</strain>
    </source>
</reference>
<comment type="caution">
    <text evidence="6">The sequence shown here is derived from an EMBL/GenBank/DDBJ whole genome shotgun (WGS) entry which is preliminary data.</text>
</comment>
<comment type="similarity">
    <text evidence="1 4">Belongs to the thiolase-like superfamily. Beta-ketoacyl-ACP synthases family.</text>
</comment>
<dbReference type="InterPro" id="IPR014031">
    <property type="entry name" value="Ketoacyl_synth_C"/>
</dbReference>
<keyword evidence="3 6" id="KW-0012">Acyltransferase</keyword>
<dbReference type="Gene3D" id="3.40.47.10">
    <property type="match status" value="2"/>
</dbReference>
<dbReference type="Proteomes" id="UP000032545">
    <property type="component" value="Unassembled WGS sequence"/>
</dbReference>
<name>A0A0D8BLP6_9ACTN</name>
<evidence type="ECO:0000313" key="7">
    <source>
        <dbReference type="Proteomes" id="UP000032545"/>
    </source>
</evidence>
<protein>
    <submittedName>
        <fullName evidence="6">3-oxoacyl-(Acyl-carrier-protein) synthase</fullName>
        <ecNumber evidence="6">2.3.1.-</ecNumber>
    </submittedName>
</protein>
<feature type="domain" description="Ketosynthase family 3 (KS3)" evidence="5">
    <location>
        <begin position="36"/>
        <end position="440"/>
    </location>
</feature>
<dbReference type="InterPro" id="IPR016039">
    <property type="entry name" value="Thiolase-like"/>
</dbReference>
<dbReference type="PATRIC" id="fig|1502723.3.peg.5632"/>
<reference evidence="6 7" key="2">
    <citation type="journal article" date="2016" name="Genome Announc.">
        <title>Permanent Draft Genome Sequences for Two Variants of Frankia sp. Strain CpI1, the First Frankia Strain Isolated from Root Nodules of Comptonia peregrina.</title>
        <authorList>
            <person name="Oshone R."/>
            <person name="Hurst S.G.IV."/>
            <person name="Abebe-Akele F."/>
            <person name="Simpson S."/>
            <person name="Morris K."/>
            <person name="Thomas W.K."/>
            <person name="Tisa L.S."/>
        </authorList>
    </citation>
    <scope>NUCLEOTIDE SEQUENCE [LARGE SCALE GENOMIC DNA]</scope>
    <source>
        <strain evidence="7">CpI1-S</strain>
    </source>
</reference>
<dbReference type="Pfam" id="PF02801">
    <property type="entry name" value="Ketoacyl-synt_C"/>
    <property type="match status" value="1"/>
</dbReference>
<accession>A0A0D8BLP6</accession>
<dbReference type="PANTHER" id="PTHR11712">
    <property type="entry name" value="POLYKETIDE SYNTHASE-RELATED"/>
    <property type="match status" value="1"/>
</dbReference>
<dbReference type="PANTHER" id="PTHR11712:SF322">
    <property type="entry name" value="POLYKETIDE BETA-KETOACYL SYNTHASE 2-RELATED"/>
    <property type="match status" value="1"/>
</dbReference>
<dbReference type="GO" id="GO:0006633">
    <property type="term" value="P:fatty acid biosynthetic process"/>
    <property type="evidence" value="ECO:0007669"/>
    <property type="project" value="TreeGrafter"/>
</dbReference>
<dbReference type="AlphaFoldDB" id="A0A0D8BLP6"/>
<dbReference type="SMART" id="SM00825">
    <property type="entry name" value="PKS_KS"/>
    <property type="match status" value="1"/>
</dbReference>
<evidence type="ECO:0000256" key="2">
    <source>
        <dbReference type="ARBA" id="ARBA00022679"/>
    </source>
</evidence>
<evidence type="ECO:0000259" key="5">
    <source>
        <dbReference type="PROSITE" id="PS52004"/>
    </source>
</evidence>
<dbReference type="SUPFAM" id="SSF53901">
    <property type="entry name" value="Thiolase-like"/>
    <property type="match status" value="2"/>
</dbReference>
<dbReference type="InterPro" id="IPR020841">
    <property type="entry name" value="PKS_Beta-ketoAc_synthase_dom"/>
</dbReference>
<dbReference type="EMBL" id="JYFN01000007">
    <property type="protein sequence ID" value="KJE24317.1"/>
    <property type="molecule type" value="Genomic_DNA"/>
</dbReference>
<proteinExistence type="inferred from homology"/>
<gene>
    <name evidence="6" type="ORF">FF36_01392</name>
</gene>
<keyword evidence="2 4" id="KW-0808">Transferase</keyword>
<dbReference type="PROSITE" id="PS52004">
    <property type="entry name" value="KS3_2"/>
    <property type="match status" value="1"/>
</dbReference>